<keyword evidence="3" id="KW-1185">Reference proteome</keyword>
<organism evidence="2 3">
    <name type="scientific">Penicillium atrosanguineum</name>
    <dbReference type="NCBI Taxonomy" id="1132637"/>
    <lineage>
        <taxon>Eukaryota</taxon>
        <taxon>Fungi</taxon>
        <taxon>Dikarya</taxon>
        <taxon>Ascomycota</taxon>
        <taxon>Pezizomycotina</taxon>
        <taxon>Eurotiomycetes</taxon>
        <taxon>Eurotiomycetidae</taxon>
        <taxon>Eurotiales</taxon>
        <taxon>Aspergillaceae</taxon>
        <taxon>Penicillium</taxon>
    </lineage>
</organism>
<keyword evidence="1" id="KW-1133">Transmembrane helix</keyword>
<dbReference type="EMBL" id="JAPZBO010000009">
    <property type="protein sequence ID" value="KAJ5302543.1"/>
    <property type="molecule type" value="Genomic_DNA"/>
</dbReference>
<accession>A0A9W9PPH8</accession>
<dbReference type="Proteomes" id="UP001147746">
    <property type="component" value="Unassembled WGS sequence"/>
</dbReference>
<evidence type="ECO:0000313" key="2">
    <source>
        <dbReference type="EMBL" id="KAJ5302543.1"/>
    </source>
</evidence>
<keyword evidence="1" id="KW-0472">Membrane</keyword>
<reference evidence="2" key="1">
    <citation type="submission" date="2022-12" db="EMBL/GenBank/DDBJ databases">
        <authorList>
            <person name="Petersen C."/>
        </authorList>
    </citation>
    <scope>NUCLEOTIDE SEQUENCE</scope>
    <source>
        <strain evidence="2">IBT 21472</strain>
    </source>
</reference>
<reference evidence="2" key="2">
    <citation type="journal article" date="2023" name="IMA Fungus">
        <title>Comparative genomic study of the Penicillium genus elucidates a diverse pangenome and 15 lateral gene transfer events.</title>
        <authorList>
            <person name="Petersen C."/>
            <person name="Sorensen T."/>
            <person name="Nielsen M.R."/>
            <person name="Sondergaard T.E."/>
            <person name="Sorensen J.L."/>
            <person name="Fitzpatrick D.A."/>
            <person name="Frisvad J.C."/>
            <person name="Nielsen K.L."/>
        </authorList>
    </citation>
    <scope>NUCLEOTIDE SEQUENCE</scope>
    <source>
        <strain evidence="2">IBT 21472</strain>
    </source>
</reference>
<keyword evidence="1" id="KW-0812">Transmembrane</keyword>
<evidence type="ECO:0000256" key="1">
    <source>
        <dbReference type="SAM" id="Phobius"/>
    </source>
</evidence>
<gene>
    <name evidence="2" type="ORF">N7476_009342</name>
</gene>
<evidence type="ECO:0000313" key="3">
    <source>
        <dbReference type="Proteomes" id="UP001147746"/>
    </source>
</evidence>
<comment type="caution">
    <text evidence="2">The sequence shown here is derived from an EMBL/GenBank/DDBJ whole genome shotgun (WGS) entry which is preliminary data.</text>
</comment>
<name>A0A9W9PPH8_9EURO</name>
<dbReference type="AlphaFoldDB" id="A0A9W9PPH8"/>
<protein>
    <submittedName>
        <fullName evidence="2">DNA damage-inducible protein 1</fullName>
    </submittedName>
</protein>
<proteinExistence type="predicted"/>
<feature type="transmembrane region" description="Helical" evidence="1">
    <location>
        <begin position="20"/>
        <end position="39"/>
    </location>
</feature>
<sequence>MLSARSSSTSGLSHPEKITLYVIAAAAGFLIILGLMIGISRSRHHKACKNQARGVTKAILKKIPIIQYNHQITITPKSSFDGSVSDSALDEKFVESRASSCPVCRVDLKPKTQQLATATATKKGEMIPDLEQGQTQTRHIRSLHDRIVEDLYGLR</sequence>